<dbReference type="KEGG" id="pmuc:ING2E5A_0096"/>
<dbReference type="EMBL" id="LT608328">
    <property type="protein sequence ID" value="SCM55181.1"/>
    <property type="molecule type" value="Genomic_DNA"/>
</dbReference>
<dbReference type="Pfam" id="PF07470">
    <property type="entry name" value="Glyco_hydro_88"/>
    <property type="match status" value="1"/>
</dbReference>
<keyword evidence="6" id="KW-0326">Glycosidase</keyword>
<dbReference type="PROSITE" id="PS51257">
    <property type="entry name" value="PROKAR_LIPOPROTEIN"/>
    <property type="match status" value="1"/>
</dbReference>
<dbReference type="STRING" id="1642646.ING2E5A_0096"/>
<feature type="chain" id="PRO_5009603723" evidence="5">
    <location>
        <begin position="25"/>
        <end position="403"/>
    </location>
</feature>
<evidence type="ECO:0000256" key="1">
    <source>
        <dbReference type="ARBA" id="ARBA00022801"/>
    </source>
</evidence>
<dbReference type="Gene3D" id="1.50.10.10">
    <property type="match status" value="1"/>
</dbReference>
<dbReference type="PANTHER" id="PTHR36845">
    <property type="entry name" value="HYDROLASE, PUTATIVE (AFU_ORTHOLOGUE AFUA_7G05090)-RELATED"/>
    <property type="match status" value="1"/>
</dbReference>
<keyword evidence="1 6" id="KW-0378">Hydrolase</keyword>
<evidence type="ECO:0000256" key="4">
    <source>
        <dbReference type="PIRSR" id="PIRSR610905-2"/>
    </source>
</evidence>
<name>A0A1G4G386_9BACT</name>
<evidence type="ECO:0000256" key="5">
    <source>
        <dbReference type="SAM" id="SignalP"/>
    </source>
</evidence>
<feature type="binding site" evidence="4">
    <location>
        <position position="124"/>
    </location>
    <ligand>
        <name>substrate</name>
    </ligand>
</feature>
<dbReference type="RefSeq" id="WP_231960402.1">
    <property type="nucleotide sequence ID" value="NZ_DUQN01000066.1"/>
</dbReference>
<keyword evidence="5" id="KW-0732">Signal</keyword>
<evidence type="ECO:0000256" key="3">
    <source>
        <dbReference type="PIRSR" id="PIRSR610905-1"/>
    </source>
</evidence>
<feature type="signal peptide" evidence="5">
    <location>
        <begin position="1"/>
        <end position="24"/>
    </location>
</feature>
<keyword evidence="7" id="KW-1185">Reference proteome</keyword>
<dbReference type="EC" id="3.2.1.179" evidence="6"/>
<dbReference type="GO" id="GO:0000272">
    <property type="term" value="P:polysaccharide catabolic process"/>
    <property type="evidence" value="ECO:0007669"/>
    <property type="project" value="TreeGrafter"/>
</dbReference>
<dbReference type="InterPro" id="IPR008928">
    <property type="entry name" value="6-hairpin_glycosidase_sf"/>
</dbReference>
<gene>
    <name evidence="6" type="primary">ugl1</name>
    <name evidence="6" type="ORF">ING2E5A_0096</name>
</gene>
<comment type="similarity">
    <text evidence="2">Belongs to the glycosyl hydrolase 88 family.</text>
</comment>
<dbReference type="InterPro" id="IPR010905">
    <property type="entry name" value="Glyco_hydro_88"/>
</dbReference>
<reference evidence="6 7" key="1">
    <citation type="submission" date="2016-08" db="EMBL/GenBank/DDBJ databases">
        <authorList>
            <person name="Seilhamer J.J."/>
        </authorList>
    </citation>
    <scope>NUCLEOTIDE SEQUENCE [LARGE SCALE GENOMIC DNA]</scope>
    <source>
        <strain evidence="6">ING2-E5A</strain>
    </source>
</reference>
<dbReference type="InterPro" id="IPR012341">
    <property type="entry name" value="6hp_glycosidase-like_sf"/>
</dbReference>
<feature type="binding site" evidence="4">
    <location>
        <position position="185"/>
    </location>
    <ligand>
        <name>substrate</name>
    </ligand>
</feature>
<dbReference type="PANTHER" id="PTHR36845:SF1">
    <property type="entry name" value="HYDROLASE, PUTATIVE (AFU_ORTHOLOGUE AFUA_7G05090)-RELATED"/>
    <property type="match status" value="1"/>
</dbReference>
<accession>A0A1G4G386</accession>
<dbReference type="AlphaFoldDB" id="A0A1G4G386"/>
<proteinExistence type="inferred from homology"/>
<feature type="binding site" evidence="4">
    <location>
        <position position="373"/>
    </location>
    <ligand>
        <name>substrate</name>
    </ligand>
</feature>
<dbReference type="Proteomes" id="UP000178485">
    <property type="component" value="Chromosome i"/>
</dbReference>
<dbReference type="SUPFAM" id="SSF48208">
    <property type="entry name" value="Six-hairpin glycosidases"/>
    <property type="match status" value="1"/>
</dbReference>
<feature type="active site" description="Proton donor" evidence="3">
    <location>
        <position position="185"/>
    </location>
</feature>
<evidence type="ECO:0000313" key="6">
    <source>
        <dbReference type="EMBL" id="SCM55181.1"/>
    </source>
</evidence>
<feature type="binding site" evidence="4">
    <location>
        <position position="257"/>
    </location>
    <ligand>
        <name>substrate</name>
    </ligand>
</feature>
<dbReference type="InterPro" id="IPR052369">
    <property type="entry name" value="UG_Glycosaminoglycan_Hydrolase"/>
</dbReference>
<dbReference type="GO" id="GO:0052757">
    <property type="term" value="F:chondroitin hydrolase activity"/>
    <property type="evidence" value="ECO:0007669"/>
    <property type="project" value="TreeGrafter"/>
</dbReference>
<evidence type="ECO:0000256" key="2">
    <source>
        <dbReference type="ARBA" id="ARBA00038358"/>
    </source>
</evidence>
<feature type="active site" description="Nucleophile" evidence="3">
    <location>
        <position position="124"/>
    </location>
</feature>
<organism evidence="6 7">
    <name type="scientific">Petrimonas mucosa</name>
    <dbReference type="NCBI Taxonomy" id="1642646"/>
    <lineage>
        <taxon>Bacteria</taxon>
        <taxon>Pseudomonadati</taxon>
        <taxon>Bacteroidota</taxon>
        <taxon>Bacteroidia</taxon>
        <taxon>Bacteroidales</taxon>
        <taxon>Dysgonomonadaceae</taxon>
        <taxon>Petrimonas</taxon>
    </lineage>
</organism>
<feature type="binding site" evidence="4">
    <location>
        <position position="245"/>
    </location>
    <ligand>
        <name>substrate</name>
    </ligand>
</feature>
<feature type="binding site" evidence="4">
    <location>
        <position position="261"/>
    </location>
    <ligand>
        <name>substrate</name>
    </ligand>
</feature>
<sequence length="403" mass="45497">MMKRRSVTFLLLAGLLLLSVGSCTQNRQKGGDRGVALVDENVSFAAGQYSLMLAKLEDSARILNPKSVIDGKMKYIPPQEWTSGFFPGSLWYLYELTGDEKWMMEAVKYTESLDTIQYFTDNHDVGFMIYCSYGNGLRLAGTEAYKGVIVNAARSLCTRFVPAAGIIQSWNASKAKGWECPVIIDNMMNLELLFAATKLTGDSTFYRIAVSHADNTIRNHYRPDYSTWHVIDYSKADGSVRHRNTHQGYSDESSWSRGQSWGVYGYVLCYRETGDQKYLDQAEKALEFIAGHPNYPEDGVPYWDFDSPDIPDTYRDASAGAILASALYELSTYSDRKDYKGWADRIMTTLSGPTYRAPLGENGDFLLMHSVGSLPHNSEVDVPLNYADYYFLEALKRKRDLEK</sequence>
<evidence type="ECO:0000313" key="7">
    <source>
        <dbReference type="Proteomes" id="UP000178485"/>
    </source>
</evidence>
<protein>
    <submittedName>
        <fullName evidence="6">Unsaturated glucuronyl hydrolase</fullName>
        <ecNumber evidence="6">3.2.1.179</ecNumber>
    </submittedName>
</protein>